<dbReference type="SUPFAM" id="SSF51161">
    <property type="entry name" value="Trimeric LpxA-like enzymes"/>
    <property type="match status" value="1"/>
</dbReference>
<dbReference type="CDD" id="cd03360">
    <property type="entry name" value="LbH_AT_putative"/>
    <property type="match status" value="1"/>
</dbReference>
<dbReference type="OrthoDB" id="708224at2"/>
<dbReference type="InterPro" id="IPR020019">
    <property type="entry name" value="AcTrfase_PglD-like"/>
</dbReference>
<evidence type="ECO:0000256" key="1">
    <source>
        <dbReference type="ARBA" id="ARBA00007274"/>
    </source>
</evidence>
<evidence type="ECO:0000313" key="4">
    <source>
        <dbReference type="Proteomes" id="UP000007463"/>
    </source>
</evidence>
<keyword evidence="3" id="KW-0808">Transferase</keyword>
<keyword evidence="4" id="KW-1185">Reference proteome</keyword>
<dbReference type="eggNOG" id="COG1044">
    <property type="taxonomic scope" value="Bacteria"/>
</dbReference>
<dbReference type="EMBL" id="CP002542">
    <property type="protein sequence ID" value="AEA42724.1"/>
    <property type="molecule type" value="Genomic_DNA"/>
</dbReference>
<gene>
    <name evidence="3" type="ordered locus">Fluta_0720</name>
</gene>
<dbReference type="GO" id="GO:0016746">
    <property type="term" value="F:acyltransferase activity"/>
    <property type="evidence" value="ECO:0007669"/>
    <property type="project" value="UniProtKB-KW"/>
</dbReference>
<reference evidence="4" key="2">
    <citation type="submission" date="2011-02" db="EMBL/GenBank/DDBJ databases">
        <title>The complete genome of Fluviicola taffensis DSM 16823.</title>
        <authorList>
            <consortium name="US DOE Joint Genome Institute (JGI-PGF)"/>
            <person name="Lucas S."/>
            <person name="Copeland A."/>
            <person name="Lapidus A."/>
            <person name="Bruce D."/>
            <person name="Goodwin L."/>
            <person name="Pitluck S."/>
            <person name="Kyrpides N."/>
            <person name="Mavromatis K."/>
            <person name="Ivanova N."/>
            <person name="Mikhailova N."/>
            <person name="Pagani I."/>
            <person name="Chertkov O."/>
            <person name="Detter J.C."/>
            <person name="Han C."/>
            <person name="Tapia R."/>
            <person name="Land M."/>
            <person name="Hauser L."/>
            <person name="Markowitz V."/>
            <person name="Cheng J.-F."/>
            <person name="Hugenholtz P."/>
            <person name="Woyke T."/>
            <person name="Wu D."/>
            <person name="Tindall B."/>
            <person name="Pomrenke H.G."/>
            <person name="Brambilla E."/>
            <person name="Klenk H.-P."/>
            <person name="Eisen J.A."/>
        </authorList>
    </citation>
    <scope>NUCLEOTIDE SEQUENCE [LARGE SCALE GENOMIC DNA]</scope>
    <source>
        <strain evidence="4">DSM 16823 / RW262 / RW262</strain>
    </source>
</reference>
<dbReference type="InterPro" id="IPR050179">
    <property type="entry name" value="Trans_hexapeptide_repeat"/>
</dbReference>
<dbReference type="KEGG" id="fte:Fluta_0720"/>
<dbReference type="InterPro" id="IPR011004">
    <property type="entry name" value="Trimer_LpxA-like_sf"/>
</dbReference>
<sequence>MDKLYIFPYSGSGLEVLDCIDDISNIVFVSDNQEHIGKNFHGIPVISGNEFQKVSIPHLISVHGSVASYQNRLETIQRFNSDVLWETVIHPSAVVSKYAKIGKNVFISAGVSIGPNATIDDHVIILANSTVHHDSHIGTGSIICGNVLVAGNVEIGKQVYIGAGSTIKNGIIIDSNSLIGMGSAVLNSVGENEVWYGNPAKKITH</sequence>
<dbReference type="InterPro" id="IPR001451">
    <property type="entry name" value="Hexapep"/>
</dbReference>
<comment type="similarity">
    <text evidence="1">Belongs to the transferase hexapeptide repeat family.</text>
</comment>
<dbReference type="Pfam" id="PF14602">
    <property type="entry name" value="Hexapep_2"/>
    <property type="match status" value="1"/>
</dbReference>
<protein>
    <submittedName>
        <fullName evidence="3">Sugar O-acyltransferase, sialic acid O-acetyltransferase NeuD family</fullName>
    </submittedName>
</protein>
<dbReference type="PANTHER" id="PTHR43300">
    <property type="entry name" value="ACETYLTRANSFERASE"/>
    <property type="match status" value="1"/>
</dbReference>
<dbReference type="PANTHER" id="PTHR43300:SF7">
    <property type="entry name" value="UDP-N-ACETYLBACILLOSAMINE N-ACETYLTRANSFERASE"/>
    <property type="match status" value="1"/>
</dbReference>
<feature type="site" description="Increases basicity of active site His" evidence="2">
    <location>
        <position position="134"/>
    </location>
</feature>
<keyword evidence="3" id="KW-0012">Acyltransferase</keyword>
<evidence type="ECO:0000256" key="2">
    <source>
        <dbReference type="PIRSR" id="PIRSR620019-1"/>
    </source>
</evidence>
<dbReference type="Gene3D" id="2.160.10.10">
    <property type="entry name" value="Hexapeptide repeat proteins"/>
    <property type="match status" value="2"/>
</dbReference>
<dbReference type="Proteomes" id="UP000007463">
    <property type="component" value="Chromosome"/>
</dbReference>
<dbReference type="STRING" id="755732.Fluta_0720"/>
<organism evidence="3 4">
    <name type="scientific">Fluviicola taffensis (strain DSM 16823 / NCIMB 13979 / RW262)</name>
    <dbReference type="NCBI Taxonomy" id="755732"/>
    <lineage>
        <taxon>Bacteria</taxon>
        <taxon>Pseudomonadati</taxon>
        <taxon>Bacteroidota</taxon>
        <taxon>Flavobacteriia</taxon>
        <taxon>Flavobacteriales</taxon>
        <taxon>Crocinitomicaceae</taxon>
        <taxon>Fluviicola</taxon>
    </lineage>
</organism>
<dbReference type="HOGENOM" id="CLU_081811_1_2_10"/>
<evidence type="ECO:0000313" key="3">
    <source>
        <dbReference type="EMBL" id="AEA42724.1"/>
    </source>
</evidence>
<accession>F2II24</accession>
<dbReference type="AlphaFoldDB" id="F2II24"/>
<dbReference type="RefSeq" id="WP_013685496.1">
    <property type="nucleotide sequence ID" value="NC_015321.1"/>
</dbReference>
<reference evidence="3 4" key="1">
    <citation type="journal article" date="2011" name="Stand. Genomic Sci.">
        <title>Complete genome sequence of the gliding freshwater bacterium Fluviicola taffensis type strain (RW262).</title>
        <authorList>
            <person name="Woyke T."/>
            <person name="Chertkov O."/>
            <person name="Lapidus A."/>
            <person name="Nolan M."/>
            <person name="Lucas S."/>
            <person name="Del Rio T.G."/>
            <person name="Tice H."/>
            <person name="Cheng J.F."/>
            <person name="Tapia R."/>
            <person name="Han C."/>
            <person name="Goodwin L."/>
            <person name="Pitluck S."/>
            <person name="Liolios K."/>
            <person name="Pagani I."/>
            <person name="Ivanova N."/>
            <person name="Huntemann M."/>
            <person name="Mavromatis K."/>
            <person name="Mikhailova N."/>
            <person name="Pati A."/>
            <person name="Chen A."/>
            <person name="Palaniappan K."/>
            <person name="Land M."/>
            <person name="Hauser L."/>
            <person name="Brambilla E.M."/>
            <person name="Rohde M."/>
            <person name="Mwirichia R."/>
            <person name="Sikorski J."/>
            <person name="Tindall B.J."/>
            <person name="Goker M."/>
            <person name="Bristow J."/>
            <person name="Eisen J.A."/>
            <person name="Markowitz V."/>
            <person name="Hugenholtz P."/>
            <person name="Klenk H.P."/>
            <person name="Kyrpides N.C."/>
        </authorList>
    </citation>
    <scope>NUCLEOTIDE SEQUENCE [LARGE SCALE GENOMIC DNA]</scope>
    <source>
        <strain evidence="4">DSM 16823 / RW262 / RW262</strain>
    </source>
</reference>
<proteinExistence type="inferred from homology"/>
<name>F2II24_FLUTR</name>
<feature type="active site" description="Proton acceptor" evidence="2">
    <location>
        <position position="133"/>
    </location>
</feature>